<evidence type="ECO:0000259" key="8">
    <source>
        <dbReference type="Pfam" id="PF00892"/>
    </source>
</evidence>
<evidence type="ECO:0000256" key="5">
    <source>
        <dbReference type="ARBA" id="ARBA00023136"/>
    </source>
</evidence>
<dbReference type="OrthoDB" id="1728340at2759"/>
<feature type="transmembrane region" description="Helical" evidence="6">
    <location>
        <begin position="285"/>
        <end position="304"/>
    </location>
</feature>
<dbReference type="GO" id="GO:0016020">
    <property type="term" value="C:membrane"/>
    <property type="evidence" value="ECO:0007669"/>
    <property type="project" value="UniProtKB-SubCell"/>
</dbReference>
<dbReference type="PANTHER" id="PTHR31218">
    <property type="entry name" value="WAT1-RELATED PROTEIN"/>
    <property type="match status" value="1"/>
</dbReference>
<sequence>MPAGGGSSLIPFFIMILIQLAYAVMNITSKLAIQSGMNPLILVAYRQIFATISIIPFAYFFEWKILPRMTKRIMVQIFLSSLTGVTGNQVLYFVGLKYSTATIACALTNLLPAFTFVLALIFRQENLRIKKMSGQTKVLGTVLCVSGALLLSFYHGKTIGLGESSIHWSYADKMQGGSSTSSAAGKTNLLLGPIALILSALVWAFWFIIQADMSKNFPVPYTSTGYMCFLASFQCVIIALCFEHRPSAWSLQNAMRLTSSLYAGVICTGLSYCVISWTIERKGPLYVSVFTPMQLVLTAIISWSLLQEKLYVGTAIGSLLIVGGLYAVLWGKSKEVVKKDSTEEPDMEKMQDNEKNDLELQPYLPSNGNHNVVT</sequence>
<evidence type="ECO:0000256" key="6">
    <source>
        <dbReference type="RuleBase" id="RU363077"/>
    </source>
</evidence>
<dbReference type="KEGG" id="lja:130730926"/>
<feature type="transmembrane region" description="Helical" evidence="6">
    <location>
        <begin position="260"/>
        <end position="278"/>
    </location>
</feature>
<dbReference type="EMBL" id="BT140008">
    <property type="protein sequence ID" value="AFK39803.1"/>
    <property type="molecule type" value="mRNA"/>
</dbReference>
<keyword evidence="5 6" id="KW-0472">Membrane</keyword>
<feature type="transmembrane region" description="Helical" evidence="6">
    <location>
        <begin position="310"/>
        <end position="329"/>
    </location>
</feature>
<evidence type="ECO:0000256" key="7">
    <source>
        <dbReference type="SAM" id="MobiDB-lite"/>
    </source>
</evidence>
<protein>
    <recommendedName>
        <fullName evidence="6">WAT1-related protein</fullName>
    </recommendedName>
</protein>
<feature type="transmembrane region" description="Helical" evidence="6">
    <location>
        <begin position="189"/>
        <end position="209"/>
    </location>
</feature>
<evidence type="ECO:0000313" key="9">
    <source>
        <dbReference type="EMBL" id="AFK39803.1"/>
    </source>
</evidence>
<organism evidence="9">
    <name type="scientific">Lotus japonicus</name>
    <name type="common">Lotus corniculatus var. japonicus</name>
    <dbReference type="NCBI Taxonomy" id="34305"/>
    <lineage>
        <taxon>Eukaryota</taxon>
        <taxon>Viridiplantae</taxon>
        <taxon>Streptophyta</taxon>
        <taxon>Embryophyta</taxon>
        <taxon>Tracheophyta</taxon>
        <taxon>Spermatophyta</taxon>
        <taxon>Magnoliopsida</taxon>
        <taxon>eudicotyledons</taxon>
        <taxon>Gunneridae</taxon>
        <taxon>Pentapetalae</taxon>
        <taxon>rosids</taxon>
        <taxon>fabids</taxon>
        <taxon>Fabales</taxon>
        <taxon>Fabaceae</taxon>
        <taxon>Papilionoideae</taxon>
        <taxon>50 kb inversion clade</taxon>
        <taxon>NPAAA clade</taxon>
        <taxon>Hologalegina</taxon>
        <taxon>robinioid clade</taxon>
        <taxon>Loteae</taxon>
        <taxon>Lotus</taxon>
    </lineage>
</organism>
<dbReference type="InterPro" id="IPR037185">
    <property type="entry name" value="EmrE-like"/>
</dbReference>
<proteinExistence type="evidence at transcript level"/>
<keyword evidence="3 6" id="KW-0812">Transmembrane</keyword>
<feature type="transmembrane region" description="Helical" evidence="6">
    <location>
        <begin position="12"/>
        <end position="33"/>
    </location>
</feature>
<dbReference type="InterPro" id="IPR000620">
    <property type="entry name" value="EamA_dom"/>
</dbReference>
<dbReference type="OMA" id="NPFVMVA"/>
<feature type="transmembrane region" description="Helical" evidence="6">
    <location>
        <begin position="39"/>
        <end position="61"/>
    </location>
</feature>
<keyword evidence="4 6" id="KW-1133">Transmembrane helix</keyword>
<comment type="similarity">
    <text evidence="2 6">Belongs to the drug/metabolite transporter (DMT) superfamily. Plant drug/metabolite exporter (P-DME) (TC 2.A.7.4) family.</text>
</comment>
<feature type="domain" description="EamA" evidence="8">
    <location>
        <begin position="13"/>
        <end position="152"/>
    </location>
</feature>
<reference evidence="9" key="1">
    <citation type="submission" date="2012-05" db="EMBL/GenBank/DDBJ databases">
        <authorList>
            <person name="Krishnakumar V."/>
            <person name="Cheung F."/>
            <person name="Xiao Y."/>
            <person name="Chan A."/>
            <person name="Moskal W.A."/>
            <person name="Town C.D."/>
        </authorList>
    </citation>
    <scope>NUCLEOTIDE SEQUENCE</scope>
</reference>
<feature type="compositionally biased region" description="Polar residues" evidence="7">
    <location>
        <begin position="364"/>
        <end position="374"/>
    </location>
</feature>
<dbReference type="AlphaFoldDB" id="I3SHR1"/>
<feature type="transmembrane region" description="Helical" evidence="6">
    <location>
        <begin position="101"/>
        <end position="122"/>
    </location>
</feature>
<evidence type="ECO:0000256" key="4">
    <source>
        <dbReference type="ARBA" id="ARBA00022989"/>
    </source>
</evidence>
<dbReference type="Pfam" id="PF00892">
    <property type="entry name" value="EamA"/>
    <property type="match status" value="2"/>
</dbReference>
<feature type="transmembrane region" description="Helical" evidence="6">
    <location>
        <begin position="221"/>
        <end position="240"/>
    </location>
</feature>
<feature type="region of interest" description="Disordered" evidence="7">
    <location>
        <begin position="340"/>
        <end position="374"/>
    </location>
</feature>
<feature type="compositionally biased region" description="Basic and acidic residues" evidence="7">
    <location>
        <begin position="340"/>
        <end position="358"/>
    </location>
</feature>
<dbReference type="GeneID" id="130730926"/>
<feature type="transmembrane region" description="Helical" evidence="6">
    <location>
        <begin position="73"/>
        <end position="95"/>
    </location>
</feature>
<accession>I3SHR1</accession>
<dbReference type="SUPFAM" id="SSF103481">
    <property type="entry name" value="Multidrug resistance efflux transporter EmrE"/>
    <property type="match status" value="2"/>
</dbReference>
<comment type="subcellular location">
    <subcellularLocation>
        <location evidence="1 6">Membrane</location>
        <topology evidence="1 6">Multi-pass membrane protein</topology>
    </subcellularLocation>
</comment>
<dbReference type="InterPro" id="IPR030184">
    <property type="entry name" value="WAT1-related"/>
</dbReference>
<name>I3SHR1_LOTJA</name>
<feature type="domain" description="EamA" evidence="8">
    <location>
        <begin position="191"/>
        <end position="329"/>
    </location>
</feature>
<dbReference type="GO" id="GO:0022857">
    <property type="term" value="F:transmembrane transporter activity"/>
    <property type="evidence" value="ECO:0007669"/>
    <property type="project" value="InterPro"/>
</dbReference>
<evidence type="ECO:0000256" key="1">
    <source>
        <dbReference type="ARBA" id="ARBA00004141"/>
    </source>
</evidence>
<dbReference type="RefSeq" id="XP_057439060.1">
    <property type="nucleotide sequence ID" value="XM_057583077.1"/>
</dbReference>
<evidence type="ECO:0000256" key="3">
    <source>
        <dbReference type="ARBA" id="ARBA00022692"/>
    </source>
</evidence>
<evidence type="ECO:0000256" key="2">
    <source>
        <dbReference type="ARBA" id="ARBA00007635"/>
    </source>
</evidence>